<organism evidence="2 3">
    <name type="scientific">Candidatus Roizmanbacteria bacterium GW2011_GWC2_34_23</name>
    <dbReference type="NCBI Taxonomy" id="1618484"/>
    <lineage>
        <taxon>Bacteria</taxon>
        <taxon>Candidatus Roizmaniibacteriota</taxon>
    </lineage>
</organism>
<evidence type="ECO:0000256" key="1">
    <source>
        <dbReference type="SAM" id="MobiDB-lite"/>
    </source>
</evidence>
<comment type="caution">
    <text evidence="2">The sequence shown here is derived from an EMBL/GenBank/DDBJ whole genome shotgun (WGS) entry which is preliminary data.</text>
</comment>
<evidence type="ECO:0000313" key="3">
    <source>
        <dbReference type="Proteomes" id="UP000034004"/>
    </source>
</evidence>
<name>A0A0G0DYV4_9BACT</name>
<sequence length="130" mass="14135">MDLLRPKKHDIIHIKPKHIGLLAIISTLVLVAVYGAEVNAGDTVYITGQGAHGTYPYSNNPSHPPSWDCTVKAGQWEVQKADPDLSIIEVNGCWINVNNVDLSVKPPESTQPPLPTADIWAPLPNVTPEN</sequence>
<gene>
    <name evidence="2" type="ORF">UR56_C0025G0003</name>
</gene>
<dbReference type="AlphaFoldDB" id="A0A0G0DYV4"/>
<feature type="region of interest" description="Disordered" evidence="1">
    <location>
        <begin position="106"/>
        <end position="130"/>
    </location>
</feature>
<accession>A0A0G0DYV4</accession>
<proteinExistence type="predicted"/>
<dbReference type="EMBL" id="LBPR01000025">
    <property type="protein sequence ID" value="KKP60352.1"/>
    <property type="molecule type" value="Genomic_DNA"/>
</dbReference>
<dbReference type="Proteomes" id="UP000034004">
    <property type="component" value="Unassembled WGS sequence"/>
</dbReference>
<protein>
    <submittedName>
        <fullName evidence="2">Uncharacterized protein</fullName>
    </submittedName>
</protein>
<dbReference type="STRING" id="1618484.UR56_C0025G0003"/>
<evidence type="ECO:0000313" key="2">
    <source>
        <dbReference type="EMBL" id="KKP60352.1"/>
    </source>
</evidence>
<reference evidence="2 3" key="1">
    <citation type="journal article" date="2015" name="Nature">
        <title>rRNA introns, odd ribosomes, and small enigmatic genomes across a large radiation of phyla.</title>
        <authorList>
            <person name="Brown C.T."/>
            <person name="Hug L.A."/>
            <person name="Thomas B.C."/>
            <person name="Sharon I."/>
            <person name="Castelle C.J."/>
            <person name="Singh A."/>
            <person name="Wilkins M.J."/>
            <person name="Williams K.H."/>
            <person name="Banfield J.F."/>
        </authorList>
    </citation>
    <scope>NUCLEOTIDE SEQUENCE [LARGE SCALE GENOMIC DNA]</scope>
</reference>